<feature type="domain" description="Helicase Helix-turn-helix" evidence="1">
    <location>
        <begin position="254"/>
        <end position="340"/>
    </location>
</feature>
<keyword evidence="3" id="KW-1185">Reference proteome</keyword>
<accession>A0A1S6INC3</accession>
<proteinExistence type="predicted"/>
<protein>
    <recommendedName>
        <fullName evidence="1">Helicase Helix-turn-helix domain-containing protein</fullName>
    </recommendedName>
</protein>
<dbReference type="STRING" id="708126.BW727_100651"/>
<dbReference type="InterPro" id="IPR029491">
    <property type="entry name" value="Helicase_HTH"/>
</dbReference>
<gene>
    <name evidence="2" type="ORF">BW727_100651</name>
</gene>
<sequence length="353" mass="42326">MELTYIDYLFLDLFSIDESRKPNTLYHVLNGKRTVSVLLQTMKMDLTAFFHLFPKLTLTDFESHIKEFQKRKLVTENYCLTQKGLEAKRIFFRTHRQVVEKQRLKYARVLPQFISRTLFLTQVLSELRYQNKNYLPIQARASEQLWIKSFLDKNRLGKDEIGKQFGIEWLEIIKKSQIKQPPLFLEQLEGHDKSRKTWRQIAIDNHLDESELYVYFQEDWLKIITCIEDNELFFPLFTAILKELTHKAGLCSTSAQETYQLWVQGRSALDIVRERRLKPSTINDHFTEIALFYRDFPFEQFLTVEQIQFVEHRPSPNSNLTHEMIKERFPDIPFFQSRLMQVKGDSIKWRKQI</sequence>
<dbReference type="Proteomes" id="UP000188993">
    <property type="component" value="Chromosome"/>
</dbReference>
<name>A0A1S6INC3_9LACT</name>
<evidence type="ECO:0000313" key="2">
    <source>
        <dbReference type="EMBL" id="AQS53044.1"/>
    </source>
</evidence>
<dbReference type="AlphaFoldDB" id="A0A1S6INC3"/>
<reference evidence="2 3" key="1">
    <citation type="journal article" date="2014" name="Int. J. Syst. Evol. Microbiol.">
        <title>Jeotgalibaca dankookensis gen. nov., sp. nov., a member of the family Carnobacteriaceae, isolated from seujeot (Korean traditional food).</title>
        <authorList>
            <person name="Lee D.G."/>
            <person name="Trujillo M.E."/>
            <person name="Kang H."/>
            <person name="Ahn T.Y."/>
        </authorList>
    </citation>
    <scope>NUCLEOTIDE SEQUENCE [LARGE SCALE GENOMIC DNA]</scope>
    <source>
        <strain evidence="2 3">EX-07</strain>
    </source>
</reference>
<evidence type="ECO:0000259" key="1">
    <source>
        <dbReference type="Pfam" id="PF14493"/>
    </source>
</evidence>
<dbReference type="KEGG" id="jda:BW727_100651"/>
<dbReference type="EMBL" id="CP019728">
    <property type="protein sequence ID" value="AQS53044.1"/>
    <property type="molecule type" value="Genomic_DNA"/>
</dbReference>
<organism evidence="2 3">
    <name type="scientific">Jeotgalibaca dankookensis</name>
    <dbReference type="NCBI Taxonomy" id="708126"/>
    <lineage>
        <taxon>Bacteria</taxon>
        <taxon>Bacillati</taxon>
        <taxon>Bacillota</taxon>
        <taxon>Bacilli</taxon>
        <taxon>Lactobacillales</taxon>
        <taxon>Carnobacteriaceae</taxon>
        <taxon>Jeotgalibaca</taxon>
    </lineage>
</organism>
<dbReference type="RefSeq" id="WP_062468465.1">
    <property type="nucleotide sequence ID" value="NZ_BBYN01000008.1"/>
</dbReference>
<dbReference type="OrthoDB" id="2168040at2"/>
<dbReference type="Pfam" id="PF14493">
    <property type="entry name" value="HTH_40"/>
    <property type="match status" value="1"/>
</dbReference>
<evidence type="ECO:0000313" key="3">
    <source>
        <dbReference type="Proteomes" id="UP000188993"/>
    </source>
</evidence>